<comment type="caution">
    <text evidence="3">The sequence shown here is derived from an EMBL/GenBank/DDBJ whole genome shotgun (WGS) entry which is preliminary data.</text>
</comment>
<evidence type="ECO:0000256" key="1">
    <source>
        <dbReference type="SAM" id="MobiDB-lite"/>
    </source>
</evidence>
<dbReference type="Proteomes" id="UP000316624">
    <property type="component" value="Unassembled WGS sequence"/>
</dbReference>
<evidence type="ECO:0000313" key="3">
    <source>
        <dbReference type="EMBL" id="TWH86684.1"/>
    </source>
</evidence>
<gene>
    <name evidence="3" type="ORF">IQ35_04073</name>
</gene>
<name>A0A562JUS4_SPHWJ</name>
<accession>A0A562JUS4</accession>
<dbReference type="EMBL" id="VLKK01000055">
    <property type="protein sequence ID" value="TWH86684.1"/>
    <property type="molecule type" value="Genomic_DNA"/>
</dbReference>
<evidence type="ECO:0000313" key="4">
    <source>
        <dbReference type="Proteomes" id="UP000316624"/>
    </source>
</evidence>
<organism evidence="3 4">
    <name type="scientific">Sphingobium wenxiniae (strain DSM 21828 / CGMCC 1.7748 / JZ-1)</name>
    <dbReference type="NCBI Taxonomy" id="595605"/>
    <lineage>
        <taxon>Bacteria</taxon>
        <taxon>Pseudomonadati</taxon>
        <taxon>Pseudomonadota</taxon>
        <taxon>Alphaproteobacteria</taxon>
        <taxon>Sphingomonadales</taxon>
        <taxon>Sphingomonadaceae</taxon>
        <taxon>Sphingobium</taxon>
    </lineage>
</organism>
<dbReference type="AlphaFoldDB" id="A0A562JUS4"/>
<proteinExistence type="predicted"/>
<protein>
    <submittedName>
        <fullName evidence="3">TniQ protein</fullName>
    </submittedName>
</protein>
<keyword evidence="4" id="KW-1185">Reference proteome</keyword>
<sequence length="459" mass="50719">MSAGAGRSEIEPLAYRVRPMAGECFESWLQRLAARHETTRKALFAHLGIETVLAACDLASSAYGTAQRHRVMVERLAWATALPEKAISRTLVGCTRGDLLPPALRSIGCPQCWLDWLESGAPWRIERNWILRVALRCEHHDLLLTDLRSIVVLGRTMAAKRLLEETVDRTGEQMARFTLVATRLAWNRVISRAHLRGSEPNSYAFSRRYMAALVGNRFHFAPSRHLLLAALHSSNVEQAERVERLFRFDAQPVYSPARRGSSGSVPGLADLAAAITAVGLRQLGRKRHVLEVAGQKLEQAWRNYPAVHAAQMLRRRRAVLASEVRRRYAAEIVGAAKSPLTCLRGFQDALFFLKQCGMADDAVPPATGRPDPWEDCLGNPRLLHERLSRRFAHPAFRTVLDLPGHSFDGDAFERASSRSMAAIAASNSARLSAESTGDGPGPGPDSLALPSAKLARIRI</sequence>
<evidence type="ECO:0000259" key="2">
    <source>
        <dbReference type="Pfam" id="PF06527"/>
    </source>
</evidence>
<feature type="domain" description="TniQ" evidence="2">
    <location>
        <begin position="15"/>
        <end position="144"/>
    </location>
</feature>
<dbReference type="RefSeq" id="WP_092960436.1">
    <property type="nucleotide sequence ID" value="NZ_JACIIY010000068.1"/>
</dbReference>
<reference evidence="3 4" key="1">
    <citation type="journal article" date="2015" name="Stand. Genomic Sci.">
        <title>Genomic Encyclopedia of Bacterial and Archaeal Type Strains, Phase III: the genomes of soil and plant-associated and newly described type strains.</title>
        <authorList>
            <person name="Whitman W.B."/>
            <person name="Woyke T."/>
            <person name="Klenk H.P."/>
            <person name="Zhou Y."/>
            <person name="Lilburn T.G."/>
            <person name="Beck B.J."/>
            <person name="De Vos P."/>
            <person name="Vandamme P."/>
            <person name="Eisen J.A."/>
            <person name="Garrity G."/>
            <person name="Hugenholtz P."/>
            <person name="Kyrpides N.C."/>
        </authorList>
    </citation>
    <scope>NUCLEOTIDE SEQUENCE [LARGE SCALE GENOMIC DNA]</scope>
    <source>
        <strain evidence="3 4">CGMCC 1.7748</strain>
    </source>
</reference>
<feature type="region of interest" description="Disordered" evidence="1">
    <location>
        <begin position="431"/>
        <end position="450"/>
    </location>
</feature>
<dbReference type="Pfam" id="PF06527">
    <property type="entry name" value="TniQ"/>
    <property type="match status" value="1"/>
</dbReference>
<dbReference type="InterPro" id="IPR009492">
    <property type="entry name" value="TniQ"/>
</dbReference>